<dbReference type="GO" id="GO:0016705">
    <property type="term" value="F:oxidoreductase activity, acting on paired donors, with incorporation or reduction of molecular oxygen"/>
    <property type="evidence" value="ECO:0007669"/>
    <property type="project" value="InterPro"/>
</dbReference>
<dbReference type="EMBL" id="CP055153">
    <property type="protein sequence ID" value="QMU31122.1"/>
    <property type="molecule type" value="Genomic_DNA"/>
</dbReference>
<evidence type="ECO:0000313" key="2">
    <source>
        <dbReference type="EMBL" id="QMU31122.1"/>
    </source>
</evidence>
<keyword evidence="1" id="KW-0472">Membrane</keyword>
<dbReference type="InterPro" id="IPR036396">
    <property type="entry name" value="Cyt_P450_sf"/>
</dbReference>
<dbReference type="Proteomes" id="UP000514509">
    <property type="component" value="Chromosome"/>
</dbReference>
<reference evidence="2 3" key="2">
    <citation type="submission" date="2020-08" db="EMBL/GenBank/DDBJ databases">
        <title>Adhaeribacter dokdonensis sp. nov., isolated from the rhizosphere of Elymus tsukushiensis, a plant native to the Dokdo Islands, Republic of Korea.</title>
        <authorList>
            <person name="Ghim S.Y."/>
        </authorList>
    </citation>
    <scope>NUCLEOTIDE SEQUENCE [LARGE SCALE GENOMIC DNA]</scope>
    <source>
        <strain evidence="2 3">KUDC8001</strain>
    </source>
</reference>
<dbReference type="GO" id="GO:0004497">
    <property type="term" value="F:monooxygenase activity"/>
    <property type="evidence" value="ECO:0007669"/>
    <property type="project" value="InterPro"/>
</dbReference>
<protein>
    <submittedName>
        <fullName evidence="2">Uncharacterized protein</fullName>
    </submittedName>
</protein>
<evidence type="ECO:0000313" key="3">
    <source>
        <dbReference type="Proteomes" id="UP000514509"/>
    </source>
</evidence>
<name>A0A7L7LE40_9BACT</name>
<reference evidence="2 3" key="1">
    <citation type="submission" date="2020-06" db="EMBL/GenBank/DDBJ databases">
        <authorList>
            <person name="Hwang Y.J."/>
        </authorList>
    </citation>
    <scope>NUCLEOTIDE SEQUENCE [LARGE SCALE GENOMIC DNA]</scope>
    <source>
        <strain evidence="2 3">KUDC8001</strain>
    </source>
</reference>
<keyword evidence="1" id="KW-1133">Transmembrane helix</keyword>
<dbReference type="RefSeq" id="WP_182413561.1">
    <property type="nucleotide sequence ID" value="NZ_CP055153.1"/>
</dbReference>
<sequence>MQRAAVEWINVIRPIVAIATYITFSALAVHLFPAHRQKLVTDEQDFTEFLCKKYDGIIRLLLWWEQSFSFVPKRFCNWQGSPYSFIPQGSGYYLTSHRCANGWITIETTKLALNYLTRGIRFEVPKQDLTYPMSRMPTLPQSRVIMQEVRNNTTTVPVDQVAVHPES</sequence>
<dbReference type="Gene3D" id="1.10.630.10">
    <property type="entry name" value="Cytochrome P450"/>
    <property type="match status" value="1"/>
</dbReference>
<proteinExistence type="predicted"/>
<accession>A0A7L7LE40</accession>
<dbReference type="GO" id="GO:0005506">
    <property type="term" value="F:iron ion binding"/>
    <property type="evidence" value="ECO:0007669"/>
    <property type="project" value="InterPro"/>
</dbReference>
<dbReference type="AlphaFoldDB" id="A0A7L7LE40"/>
<organism evidence="2 3">
    <name type="scientific">Adhaeribacter radiodurans</name>
    <dbReference type="NCBI Taxonomy" id="2745197"/>
    <lineage>
        <taxon>Bacteria</taxon>
        <taxon>Pseudomonadati</taxon>
        <taxon>Bacteroidota</taxon>
        <taxon>Cytophagia</taxon>
        <taxon>Cytophagales</taxon>
        <taxon>Hymenobacteraceae</taxon>
        <taxon>Adhaeribacter</taxon>
    </lineage>
</organism>
<keyword evidence="3" id="KW-1185">Reference proteome</keyword>
<dbReference type="SUPFAM" id="SSF48264">
    <property type="entry name" value="Cytochrome P450"/>
    <property type="match status" value="1"/>
</dbReference>
<gene>
    <name evidence="2" type="ORF">HUW48_25235</name>
</gene>
<dbReference type="GO" id="GO:0020037">
    <property type="term" value="F:heme binding"/>
    <property type="evidence" value="ECO:0007669"/>
    <property type="project" value="InterPro"/>
</dbReference>
<feature type="transmembrane region" description="Helical" evidence="1">
    <location>
        <begin position="12"/>
        <end position="32"/>
    </location>
</feature>
<keyword evidence="1" id="KW-0812">Transmembrane</keyword>
<dbReference type="KEGG" id="add:HUW48_25235"/>
<evidence type="ECO:0000256" key="1">
    <source>
        <dbReference type="SAM" id="Phobius"/>
    </source>
</evidence>